<dbReference type="Proteomes" id="UP000585681">
    <property type="component" value="Unassembled WGS sequence"/>
</dbReference>
<evidence type="ECO:0000313" key="2">
    <source>
        <dbReference type="Proteomes" id="UP000585681"/>
    </source>
</evidence>
<organism evidence="1 2">
    <name type="scientific">Actibacterium naphthalenivorans</name>
    <dbReference type="NCBI Taxonomy" id="1614693"/>
    <lineage>
        <taxon>Bacteria</taxon>
        <taxon>Pseudomonadati</taxon>
        <taxon>Pseudomonadota</taxon>
        <taxon>Alphaproteobacteria</taxon>
        <taxon>Rhodobacterales</taxon>
        <taxon>Roseobacteraceae</taxon>
        <taxon>Actibacterium</taxon>
    </lineage>
</organism>
<protein>
    <recommendedName>
        <fullName evidence="3">AsmA-like C-terminal domain-containing protein</fullName>
    </recommendedName>
</protein>
<name>A0A840CIE4_9RHOB</name>
<sequence length="1089" mass="115046">MNERTAQTPRRRGHFRLWLSLGFVVLSAMFLISVLSLTGRAIPAPAWMAQRLETRLNAALGPVQMTLGGINVTFTRHKLPQVHLRDVALSDGAGRPVAMLRDVHAAMSLRPFAERRVTLRRVALSGAELALTRAVDGSIDLTLGEEFAPDGAAASLPDVLRRIDAVFASPALSGLEDLSVEDLTLSYADARAQRSWQIEGGLLTIEQTATDLSSRLFFSLTNDLGVPSEVALSFDLAKGSLLSRMSANFSNVPSADIAAQSPALTFLRVIDAPLSGALRSGVGADGHLTPLSAALELGAGAIHPVAGVAPIPFRRGKSYFTYDPAADKITMNETELDTAAVRLKAEGHAYLGDEVDGWPTSLVTQMQFREVALDPEGFFEQPARFNSGALDMKLALDPFTVTIGQVVLLDNAGTAYRGDGVIKARNDGWKLDLDFGVDQITRDRLIALWPVGLVPPTRRWVSENVFEGVLFNVEAALRIAPDHPVRLSLVHEFRDATVQFIKSMPPVHGGFGYVTMTEMTFTMVLDKGIVDAPGGGGPVDATGTVFHVPDITQRPARAEIDLKTESTVGAMLALLDHPVFNIMSRAGQPTDLAEGHARMEAKIGLSLAKKVTPQDVDYSVSGVLSDLRSEKAVPNRVLEADTLNLSADRDQISISGAARLDGVPVQGVWSQALGPEQQGQSRVEGTVELSPRFVKAFGIGLPDGTVTGSGLGHVAIDLAKDTAARFELTSDLNRVGLSLPGLGWSKPRNAHGSLQVSGSLGAPPVIDSLSISAPGLSAAGTLAIGGDGALREARFSRVRVGDWLDAPVVLGGRGPGRPPSVAIKGGRLDLRNSPFAKGRGTGEGGPVAVALDRLIVSRAITLYDVRGVLTPEGALNGRLRGRVGNGAPVVATLVPARGGTAIHVQSDDAGGVLRGAGIFEKSRGGTLDLMLTPRGAPGEYNGRMTIRNTRVKGAPVLAELLSAISVVGILQLLDGEGLTFSEVSADFILTPNALQISRGSAIGTSLGISLAGVYDLKANRVDMQGVISPIYLLNSVGSFLTRKGEGLFGFNYRLSGDAAAPSVGVNVLSILTPGMFREIFRRPPPEIAE</sequence>
<dbReference type="EMBL" id="JACIEQ010000004">
    <property type="protein sequence ID" value="MBB4023228.1"/>
    <property type="molecule type" value="Genomic_DNA"/>
</dbReference>
<dbReference type="RefSeq" id="WP_054539169.1">
    <property type="nucleotide sequence ID" value="NZ_JACIEQ010000004.1"/>
</dbReference>
<evidence type="ECO:0000313" key="1">
    <source>
        <dbReference type="EMBL" id="MBB4023228.1"/>
    </source>
</evidence>
<reference evidence="1" key="1">
    <citation type="submission" date="2020-08" db="EMBL/GenBank/DDBJ databases">
        <title>Genomic Encyclopedia of Type Strains, Phase IV (KMG-IV): sequencing the most valuable type-strain genomes for metagenomic binning, comparative biology and taxonomic classification.</title>
        <authorList>
            <person name="Goeker M."/>
        </authorList>
    </citation>
    <scope>NUCLEOTIDE SEQUENCE [LARGE SCALE GENOMIC DNA]</scope>
    <source>
        <strain evidence="1">DSM 105040</strain>
    </source>
</reference>
<evidence type="ECO:0008006" key="3">
    <source>
        <dbReference type="Google" id="ProtNLM"/>
    </source>
</evidence>
<comment type="caution">
    <text evidence="1">The sequence shown here is derived from an EMBL/GenBank/DDBJ whole genome shotgun (WGS) entry which is preliminary data.</text>
</comment>
<accession>A0A840CIE4</accession>
<keyword evidence="2" id="KW-1185">Reference proteome</keyword>
<proteinExistence type="predicted"/>
<gene>
    <name evidence="1" type="ORF">GGR17_003050</name>
</gene>
<dbReference type="AlphaFoldDB" id="A0A840CIE4"/>